<sequence>MSAPAKSSFLPPSSCIGSSSQAKQLLKVSSELPLPTTGPEDGRRVDGAHIRGLESRRPGQWQSCNIEAFTSNFGFRNGDGQTLTPTESPASELPSTPSSRDGRQSICVRHQRLQADYMRSEIDERGPGAAASSDNGSIHQVAGGRLNLKEALSSISPSPSPLLGQTQVQRHLDLDTTFDIFANASHSTRALILQGILNTSCYSQLALVRDSLGLSVESPLPTFSSTGSKPMICGTSPAAAQSSPQRSIVVNGGHFSRIAKYAFPSPARTDPYHILPPELITRFKSMESGFRGRYTLEGGLPAKVRFDLAQPALPQLPDLVRSKERNITSISKDQFFRCDPEEDMKAGEGEKGKNEMFFRGEGSGNRLASQSRISPSSGESYWKASFQSCLYARRNWDLGKPASVHVLNDGSGSSVGRDGGLHYNELRLPEGSVSIVDKKDVQFSGHTGVVRALQFDTVKLITGSLDGSMKIWDRRTGRCVRTLRVEDVGGGGGKFAGESEGVVCLAFDDTVLVSGTTDGVIRVWDVKRGCVGTLSGANNFRRGSKSVTAVALWKSTSAVESSREPLEHEKRYLLSSSMADCTIDLWHLGSKTCLRTFQGHLAPVTSLSVCGQPGGGTRLISSSMDNSLRIFDLSTGLCIHVLLGHTQGVVSVGTEGHSGRVVSASLDGTLKIWDGVSGECVSTIGGGHAISCIAVSENGVVSGGKDGKVVFWDFGA</sequence>
<evidence type="ECO:0000313" key="6">
    <source>
        <dbReference type="Proteomes" id="UP000521943"/>
    </source>
</evidence>
<feature type="repeat" description="WD" evidence="3">
    <location>
        <begin position="700"/>
        <end position="716"/>
    </location>
</feature>
<feature type="region of interest" description="Disordered" evidence="4">
    <location>
        <begin position="28"/>
        <end position="47"/>
    </location>
</feature>
<gene>
    <name evidence="5" type="ORF">DFP72DRAFT_1045505</name>
</gene>
<dbReference type="PANTHER" id="PTHR22847">
    <property type="entry name" value="WD40 REPEAT PROTEIN"/>
    <property type="match status" value="1"/>
</dbReference>
<feature type="region of interest" description="Disordered" evidence="4">
    <location>
        <begin position="1"/>
        <end position="22"/>
    </location>
</feature>
<keyword evidence="1 3" id="KW-0853">WD repeat</keyword>
<dbReference type="SUPFAM" id="SSF50978">
    <property type="entry name" value="WD40 repeat-like"/>
    <property type="match status" value="1"/>
</dbReference>
<feature type="repeat" description="WD" evidence="3">
    <location>
        <begin position="642"/>
        <end position="683"/>
    </location>
</feature>
<evidence type="ECO:0000256" key="3">
    <source>
        <dbReference type="PROSITE-ProRule" id="PRU00221"/>
    </source>
</evidence>
<feature type="region of interest" description="Disordered" evidence="4">
    <location>
        <begin position="75"/>
        <end position="104"/>
    </location>
</feature>
<accession>A0A8H6M5D8</accession>
<dbReference type="Gene3D" id="2.130.10.10">
    <property type="entry name" value="YVTN repeat-like/Quinoprotein amine dehydrogenase"/>
    <property type="match status" value="2"/>
</dbReference>
<feature type="repeat" description="WD" evidence="3">
    <location>
        <begin position="443"/>
        <end position="482"/>
    </location>
</feature>
<dbReference type="PROSITE" id="PS50294">
    <property type="entry name" value="WD_REPEATS_REGION"/>
    <property type="match status" value="4"/>
</dbReference>
<evidence type="ECO:0000256" key="1">
    <source>
        <dbReference type="ARBA" id="ARBA00022574"/>
    </source>
</evidence>
<feature type="compositionally biased region" description="Polar residues" evidence="4">
    <location>
        <begin position="75"/>
        <end position="99"/>
    </location>
</feature>
<dbReference type="PROSITE" id="PS00678">
    <property type="entry name" value="WD_REPEATS_1"/>
    <property type="match status" value="2"/>
</dbReference>
<evidence type="ECO:0000313" key="5">
    <source>
        <dbReference type="EMBL" id="KAF6755360.1"/>
    </source>
</evidence>
<evidence type="ECO:0000256" key="4">
    <source>
        <dbReference type="SAM" id="MobiDB-lite"/>
    </source>
</evidence>
<dbReference type="OrthoDB" id="2968654at2759"/>
<evidence type="ECO:0000256" key="2">
    <source>
        <dbReference type="ARBA" id="ARBA00022737"/>
    </source>
</evidence>
<dbReference type="InterPro" id="IPR001680">
    <property type="entry name" value="WD40_rpt"/>
</dbReference>
<dbReference type="SMART" id="SM00320">
    <property type="entry name" value="WD40"/>
    <property type="match status" value="6"/>
</dbReference>
<comment type="caution">
    <text evidence="5">The sequence shown here is derived from an EMBL/GenBank/DDBJ whole genome shotgun (WGS) entry which is preliminary data.</text>
</comment>
<reference evidence="5 6" key="1">
    <citation type="submission" date="2020-07" db="EMBL/GenBank/DDBJ databases">
        <title>Comparative genomics of pyrophilous fungi reveals a link between fire events and developmental genes.</title>
        <authorList>
            <consortium name="DOE Joint Genome Institute"/>
            <person name="Steindorff A.S."/>
            <person name="Carver A."/>
            <person name="Calhoun S."/>
            <person name="Stillman K."/>
            <person name="Liu H."/>
            <person name="Lipzen A."/>
            <person name="Pangilinan J."/>
            <person name="Labutti K."/>
            <person name="Bruns T.D."/>
            <person name="Grigoriev I.V."/>
        </authorList>
    </citation>
    <scope>NUCLEOTIDE SEQUENCE [LARGE SCALE GENOMIC DNA]</scope>
    <source>
        <strain evidence="5 6">CBS 144469</strain>
    </source>
</reference>
<dbReference type="InterPro" id="IPR020472">
    <property type="entry name" value="WD40_PAC1"/>
</dbReference>
<dbReference type="PRINTS" id="PR00320">
    <property type="entry name" value="GPROTEINBRPT"/>
</dbReference>
<dbReference type="Pfam" id="PF00400">
    <property type="entry name" value="WD40"/>
    <property type="match status" value="5"/>
</dbReference>
<dbReference type="InterPro" id="IPR036322">
    <property type="entry name" value="WD40_repeat_dom_sf"/>
</dbReference>
<feature type="repeat" description="WD" evidence="3">
    <location>
        <begin position="597"/>
        <end position="641"/>
    </location>
</feature>
<dbReference type="EMBL" id="JACGCI010000030">
    <property type="protein sequence ID" value="KAF6755360.1"/>
    <property type="molecule type" value="Genomic_DNA"/>
</dbReference>
<dbReference type="InterPro" id="IPR019775">
    <property type="entry name" value="WD40_repeat_CS"/>
</dbReference>
<proteinExistence type="predicted"/>
<dbReference type="PROSITE" id="PS50082">
    <property type="entry name" value="WD_REPEATS_2"/>
    <property type="match status" value="5"/>
</dbReference>
<keyword evidence="2" id="KW-0677">Repeat</keyword>
<dbReference type="AlphaFoldDB" id="A0A8H6M5D8"/>
<organism evidence="5 6">
    <name type="scientific">Ephemerocybe angulata</name>
    <dbReference type="NCBI Taxonomy" id="980116"/>
    <lineage>
        <taxon>Eukaryota</taxon>
        <taxon>Fungi</taxon>
        <taxon>Dikarya</taxon>
        <taxon>Basidiomycota</taxon>
        <taxon>Agaricomycotina</taxon>
        <taxon>Agaricomycetes</taxon>
        <taxon>Agaricomycetidae</taxon>
        <taxon>Agaricales</taxon>
        <taxon>Agaricineae</taxon>
        <taxon>Psathyrellaceae</taxon>
        <taxon>Ephemerocybe</taxon>
    </lineage>
</organism>
<feature type="repeat" description="WD" evidence="3">
    <location>
        <begin position="495"/>
        <end position="529"/>
    </location>
</feature>
<dbReference type="CDD" id="cd00200">
    <property type="entry name" value="WD40"/>
    <property type="match status" value="1"/>
</dbReference>
<dbReference type="Proteomes" id="UP000521943">
    <property type="component" value="Unassembled WGS sequence"/>
</dbReference>
<protein>
    <submittedName>
        <fullName evidence="5">WD40-repeat-containing domain protein</fullName>
    </submittedName>
</protein>
<keyword evidence="6" id="KW-1185">Reference proteome</keyword>
<dbReference type="InterPro" id="IPR015943">
    <property type="entry name" value="WD40/YVTN_repeat-like_dom_sf"/>
</dbReference>
<dbReference type="PANTHER" id="PTHR22847:SF745">
    <property type="entry name" value="F-BOX_WD REPEAT-CONTAINING PROTEIN 7"/>
    <property type="match status" value="1"/>
</dbReference>
<name>A0A8H6M5D8_9AGAR</name>